<accession>A0A0E3QX98</accession>
<dbReference type="RefSeq" id="WP_230668976.1">
    <property type="nucleotide sequence ID" value="NZ_CP009528.1"/>
</dbReference>
<protein>
    <submittedName>
        <fullName evidence="3">UDP-glucose 4-epimerase</fullName>
        <ecNumber evidence="3">5.1.3.2</ecNumber>
    </submittedName>
</protein>
<keyword evidence="4" id="KW-1185">Reference proteome</keyword>
<dbReference type="PANTHER" id="PTHR43000">
    <property type="entry name" value="DTDP-D-GLUCOSE 4,6-DEHYDRATASE-RELATED"/>
    <property type="match status" value="1"/>
</dbReference>
<dbReference type="EMBL" id="CP009528">
    <property type="protein sequence ID" value="AKB56409.1"/>
    <property type="molecule type" value="Genomic_DNA"/>
</dbReference>
<dbReference type="HOGENOM" id="CLU_007383_1_7_2"/>
<dbReference type="PATRIC" id="fig|1434108.4.peg.4297"/>
<dbReference type="KEGG" id="mby:MSBRM_3411"/>
<name>A0A0E3QX98_METBA</name>
<organism evidence="3 4">
    <name type="scientific">Methanosarcina barkeri MS</name>
    <dbReference type="NCBI Taxonomy" id="1434108"/>
    <lineage>
        <taxon>Archaea</taxon>
        <taxon>Methanobacteriati</taxon>
        <taxon>Methanobacteriota</taxon>
        <taxon>Stenosarchaea group</taxon>
        <taxon>Methanomicrobia</taxon>
        <taxon>Methanosarcinales</taxon>
        <taxon>Methanosarcinaceae</taxon>
        <taxon>Methanosarcina</taxon>
    </lineage>
</organism>
<dbReference type="Gene3D" id="3.90.25.10">
    <property type="entry name" value="UDP-galactose 4-epimerase, domain 1"/>
    <property type="match status" value="1"/>
</dbReference>
<dbReference type="InterPro" id="IPR036291">
    <property type="entry name" value="NAD(P)-bd_dom_sf"/>
</dbReference>
<dbReference type="Pfam" id="PF01370">
    <property type="entry name" value="Epimerase"/>
    <property type="match status" value="1"/>
</dbReference>
<evidence type="ECO:0000313" key="4">
    <source>
        <dbReference type="Proteomes" id="UP000033033"/>
    </source>
</evidence>
<proteinExistence type="inferred from homology"/>
<dbReference type="GeneID" id="24846753"/>
<evidence type="ECO:0000259" key="2">
    <source>
        <dbReference type="Pfam" id="PF01370"/>
    </source>
</evidence>
<dbReference type="STRING" id="1434108.MSBRM_3411"/>
<dbReference type="SUPFAM" id="SSF51735">
    <property type="entry name" value="NAD(P)-binding Rossmann-fold domains"/>
    <property type="match status" value="1"/>
</dbReference>
<sequence length="352" mass="39059">MKNFISFEGCFSSFEGDLFQPMLFLHTSGMFQLYLINLWARTENFMLYFSLSASMKVLVTGGAGFIGSHIAEYFAEAGHTVRILDNLATGFLRNIPQNKNIEFIKGDICDLPSVEKAVSGMDYVFHEAALVSVPLSCEKPSEAFQTNTLGTLNVLQACVKAEVDKFVTASSAAIYGNNPIFPKREEMYPEPTSPYAISKLDVEYLARMFYEDHGLRTTCLRYFNVFGPRQDPKSPYAAVIPIFLERARLGKDLVIYGDGLQSRDFVHVKDVVRANASALEHGDGQVFNVAMGKSVTVLELAENIIKLTGSSSRIVHAASRAGDVRDSKADVSKISDWWEGEIELQEGLKTLI</sequence>
<dbReference type="Gene3D" id="3.40.50.720">
    <property type="entry name" value="NAD(P)-binding Rossmann-like Domain"/>
    <property type="match status" value="1"/>
</dbReference>
<dbReference type="EC" id="5.1.3.2" evidence="3"/>
<dbReference type="InterPro" id="IPR001509">
    <property type="entry name" value="Epimerase_deHydtase"/>
</dbReference>
<dbReference type="GO" id="GO:0003978">
    <property type="term" value="F:UDP-glucose 4-epimerase activity"/>
    <property type="evidence" value="ECO:0007669"/>
    <property type="project" value="UniProtKB-EC"/>
</dbReference>
<feature type="domain" description="NAD-dependent epimerase/dehydratase" evidence="2">
    <location>
        <begin position="57"/>
        <end position="290"/>
    </location>
</feature>
<dbReference type="Proteomes" id="UP000033033">
    <property type="component" value="Chromosome"/>
</dbReference>
<gene>
    <name evidence="3" type="ORF">MSBRM_3411</name>
</gene>
<reference evidence="3 4" key="1">
    <citation type="submission" date="2014-07" db="EMBL/GenBank/DDBJ databases">
        <title>Methanogenic archaea and the global carbon cycle.</title>
        <authorList>
            <person name="Henriksen J.R."/>
            <person name="Luke J."/>
            <person name="Reinhart S."/>
            <person name="Benedict M.N."/>
            <person name="Youngblut N.D."/>
            <person name="Metcalf M.E."/>
            <person name="Whitaker R.J."/>
            <person name="Metcalf W.W."/>
        </authorList>
    </citation>
    <scope>NUCLEOTIDE SEQUENCE [LARGE SCALE GENOMIC DNA]</scope>
    <source>
        <strain evidence="3 4">MS</strain>
    </source>
</reference>
<dbReference type="AlphaFoldDB" id="A0A0E3QX98"/>
<evidence type="ECO:0000313" key="3">
    <source>
        <dbReference type="EMBL" id="AKB56409.1"/>
    </source>
</evidence>
<keyword evidence="3" id="KW-0413">Isomerase</keyword>
<evidence type="ECO:0000256" key="1">
    <source>
        <dbReference type="ARBA" id="ARBA00007637"/>
    </source>
</evidence>
<comment type="similarity">
    <text evidence="1">Belongs to the NAD(P)-dependent epimerase/dehydratase family.</text>
</comment>